<reference evidence="1 2" key="1">
    <citation type="submission" date="2024-09" db="EMBL/GenBank/DDBJ databases">
        <title>Chromosome-scale assembly of Riccia sorocarpa.</title>
        <authorList>
            <person name="Paukszto L."/>
        </authorList>
    </citation>
    <scope>NUCLEOTIDE SEQUENCE [LARGE SCALE GENOMIC DNA]</scope>
    <source>
        <strain evidence="1">LP-2024</strain>
        <tissue evidence="1">Aerial parts of the thallus</tissue>
    </source>
</reference>
<evidence type="ECO:0000313" key="2">
    <source>
        <dbReference type="Proteomes" id="UP001633002"/>
    </source>
</evidence>
<sequence length="86" mass="10184">MRKVDKKDIIDERSFFYNEPYTRRTFYNYEKAYTMGNRVGFHGNSGTFKPKDTTIFARACMQSFFQQTAEPLPHKESRNENTDGII</sequence>
<dbReference type="EMBL" id="JBJQOH010000003">
    <property type="protein sequence ID" value="KAL3691570.1"/>
    <property type="molecule type" value="Genomic_DNA"/>
</dbReference>
<comment type="caution">
    <text evidence="1">The sequence shown here is derived from an EMBL/GenBank/DDBJ whole genome shotgun (WGS) entry which is preliminary data.</text>
</comment>
<accession>A0ABD3HMR3</accession>
<keyword evidence="2" id="KW-1185">Reference proteome</keyword>
<evidence type="ECO:0000313" key="1">
    <source>
        <dbReference type="EMBL" id="KAL3691570.1"/>
    </source>
</evidence>
<dbReference type="AlphaFoldDB" id="A0ABD3HMR3"/>
<proteinExistence type="predicted"/>
<evidence type="ECO:0008006" key="3">
    <source>
        <dbReference type="Google" id="ProtNLM"/>
    </source>
</evidence>
<name>A0ABD3HMR3_9MARC</name>
<gene>
    <name evidence="1" type="ORF">R1sor_005221</name>
</gene>
<dbReference type="Proteomes" id="UP001633002">
    <property type="component" value="Unassembled WGS sequence"/>
</dbReference>
<protein>
    <recommendedName>
        <fullName evidence="3">SLH domain-containing protein</fullName>
    </recommendedName>
</protein>
<organism evidence="1 2">
    <name type="scientific">Riccia sorocarpa</name>
    <dbReference type="NCBI Taxonomy" id="122646"/>
    <lineage>
        <taxon>Eukaryota</taxon>
        <taxon>Viridiplantae</taxon>
        <taxon>Streptophyta</taxon>
        <taxon>Embryophyta</taxon>
        <taxon>Marchantiophyta</taxon>
        <taxon>Marchantiopsida</taxon>
        <taxon>Marchantiidae</taxon>
        <taxon>Marchantiales</taxon>
        <taxon>Ricciaceae</taxon>
        <taxon>Riccia</taxon>
    </lineage>
</organism>